<name>H0R2Y6_9ACTN</name>
<reference evidence="1 2" key="1">
    <citation type="submission" date="2011-12" db="EMBL/GenBank/DDBJ databases">
        <title>Whole genome shotgun sequence of Gordonia effusa NBRC 100432.</title>
        <authorList>
            <person name="Yoshida I."/>
            <person name="Takarada H."/>
            <person name="Hosoyama A."/>
            <person name="Tsuchikane K."/>
            <person name="Katsumata H."/>
            <person name="Yamazaki S."/>
            <person name="Fujita N."/>
        </authorList>
    </citation>
    <scope>NUCLEOTIDE SEQUENCE [LARGE SCALE GENOMIC DNA]</scope>
    <source>
        <strain evidence="1 2">NBRC 100432</strain>
    </source>
</reference>
<dbReference type="Proteomes" id="UP000035034">
    <property type="component" value="Unassembled WGS sequence"/>
</dbReference>
<protein>
    <submittedName>
        <fullName evidence="1">Uncharacterized protein</fullName>
    </submittedName>
</protein>
<evidence type="ECO:0000313" key="2">
    <source>
        <dbReference type="Proteomes" id="UP000035034"/>
    </source>
</evidence>
<evidence type="ECO:0000313" key="1">
    <source>
        <dbReference type="EMBL" id="GAB19437.1"/>
    </source>
</evidence>
<dbReference type="EMBL" id="BAEH01000086">
    <property type="protein sequence ID" value="GAB19437.1"/>
    <property type="molecule type" value="Genomic_DNA"/>
</dbReference>
<accession>H0R2Y6</accession>
<proteinExistence type="predicted"/>
<gene>
    <name evidence="1" type="ORF">GOEFS_086_00060</name>
</gene>
<sequence length="73" mass="7648">MFAHLDVASSPERDTPTAEVVAHSFSELEALLARPRTEGEPLLVRLEGPAAAQILGVGVAVTVTPAVAEEVTR</sequence>
<dbReference type="AlphaFoldDB" id="H0R2Y6"/>
<dbReference type="RefSeq" id="WP_007318772.1">
    <property type="nucleotide sequence ID" value="NZ_BAEH01000086.1"/>
</dbReference>
<comment type="caution">
    <text evidence="1">The sequence shown here is derived from an EMBL/GenBank/DDBJ whole genome shotgun (WGS) entry which is preliminary data.</text>
</comment>
<organism evidence="1 2">
    <name type="scientific">Gordonia effusa NBRC 100432</name>
    <dbReference type="NCBI Taxonomy" id="1077974"/>
    <lineage>
        <taxon>Bacteria</taxon>
        <taxon>Bacillati</taxon>
        <taxon>Actinomycetota</taxon>
        <taxon>Actinomycetes</taxon>
        <taxon>Mycobacteriales</taxon>
        <taxon>Gordoniaceae</taxon>
        <taxon>Gordonia</taxon>
    </lineage>
</organism>
<dbReference type="OrthoDB" id="9946840at2"/>
<dbReference type="STRING" id="1077974.GOEFS_086_00060"/>
<keyword evidence="2" id="KW-1185">Reference proteome</keyword>